<evidence type="ECO:0000259" key="2">
    <source>
        <dbReference type="PROSITE" id="PS51740"/>
    </source>
</evidence>
<dbReference type="SUPFAM" id="SSF89447">
    <property type="entry name" value="AbrB/MazE/MraZ-like"/>
    <property type="match status" value="1"/>
</dbReference>
<evidence type="ECO:0000256" key="1">
    <source>
        <dbReference type="PROSITE-ProRule" id="PRU01076"/>
    </source>
</evidence>
<gene>
    <name evidence="3" type="ORF">SOIL9_43530</name>
</gene>
<evidence type="ECO:0000313" key="4">
    <source>
        <dbReference type="Proteomes" id="UP000464178"/>
    </source>
</evidence>
<dbReference type="RefSeq" id="WP_162668098.1">
    <property type="nucleotide sequence ID" value="NZ_LR593886.1"/>
</dbReference>
<reference evidence="3 4" key="1">
    <citation type="submission" date="2019-05" db="EMBL/GenBank/DDBJ databases">
        <authorList>
            <consortium name="Science for Life Laboratories"/>
        </authorList>
    </citation>
    <scope>NUCLEOTIDE SEQUENCE [LARGE SCALE GENOMIC DNA]</scope>
    <source>
        <strain evidence="3">Soil9</strain>
    </source>
</reference>
<name>A0A6P2CWJ8_9BACT</name>
<dbReference type="Proteomes" id="UP000464178">
    <property type="component" value="Chromosome"/>
</dbReference>
<dbReference type="NCBIfam" id="TIGR01439">
    <property type="entry name" value="lp_hng_hel_AbrB"/>
    <property type="match status" value="1"/>
</dbReference>
<dbReference type="GO" id="GO:0003677">
    <property type="term" value="F:DNA binding"/>
    <property type="evidence" value="ECO:0007669"/>
    <property type="project" value="UniProtKB-UniRule"/>
</dbReference>
<feature type="domain" description="SpoVT-AbrB" evidence="2">
    <location>
        <begin position="3"/>
        <end position="48"/>
    </location>
</feature>
<sequence>MHIEHAKLGEDGRLIIPAPLRKELGLHAGDTIVIESDGDSLLLRSYERVLKEVQASFAPHRVPGTRAADELIAERQAEAAAEDPVGS</sequence>
<proteinExistence type="predicted"/>
<dbReference type="KEGG" id="gms:SOIL9_43530"/>
<dbReference type="Gene3D" id="2.10.260.10">
    <property type="match status" value="1"/>
</dbReference>
<organism evidence="3 4">
    <name type="scientific">Gemmata massiliana</name>
    <dbReference type="NCBI Taxonomy" id="1210884"/>
    <lineage>
        <taxon>Bacteria</taxon>
        <taxon>Pseudomonadati</taxon>
        <taxon>Planctomycetota</taxon>
        <taxon>Planctomycetia</taxon>
        <taxon>Gemmatales</taxon>
        <taxon>Gemmataceae</taxon>
        <taxon>Gemmata</taxon>
    </lineage>
</organism>
<dbReference type="Pfam" id="PF04014">
    <property type="entry name" value="MazE_antitoxin"/>
    <property type="match status" value="1"/>
</dbReference>
<keyword evidence="1" id="KW-0238">DNA-binding</keyword>
<protein>
    <recommendedName>
        <fullName evidence="2">SpoVT-AbrB domain-containing protein</fullName>
    </recommendedName>
</protein>
<dbReference type="EMBL" id="LR593886">
    <property type="protein sequence ID" value="VTR93361.1"/>
    <property type="molecule type" value="Genomic_DNA"/>
</dbReference>
<evidence type="ECO:0000313" key="3">
    <source>
        <dbReference type="EMBL" id="VTR93361.1"/>
    </source>
</evidence>
<dbReference type="AlphaFoldDB" id="A0A6P2CWJ8"/>
<dbReference type="InterPro" id="IPR037914">
    <property type="entry name" value="SpoVT-AbrB_sf"/>
</dbReference>
<accession>A0A6P2CWJ8</accession>
<dbReference type="InterPro" id="IPR007159">
    <property type="entry name" value="SpoVT-AbrB_dom"/>
</dbReference>
<dbReference type="SMART" id="SM00966">
    <property type="entry name" value="SpoVT_AbrB"/>
    <property type="match status" value="1"/>
</dbReference>
<dbReference type="PROSITE" id="PS51740">
    <property type="entry name" value="SPOVT_ABRB"/>
    <property type="match status" value="1"/>
</dbReference>
<keyword evidence="4" id="KW-1185">Reference proteome</keyword>